<dbReference type="Proteomes" id="UP001595872">
    <property type="component" value="Unassembled WGS sequence"/>
</dbReference>
<protein>
    <submittedName>
        <fullName evidence="3">N-acetylglucosamine kinase</fullName>
    </submittedName>
</protein>
<dbReference type="PANTHER" id="PTHR43190">
    <property type="entry name" value="N-ACETYL-D-GLUCOSAMINE KINASE"/>
    <property type="match status" value="1"/>
</dbReference>
<organism evidence="3 4">
    <name type="scientific">Actinomadura gamaensis</name>
    <dbReference type="NCBI Taxonomy" id="1763541"/>
    <lineage>
        <taxon>Bacteria</taxon>
        <taxon>Bacillati</taxon>
        <taxon>Actinomycetota</taxon>
        <taxon>Actinomycetes</taxon>
        <taxon>Streptosporangiales</taxon>
        <taxon>Thermomonosporaceae</taxon>
        <taxon>Actinomadura</taxon>
    </lineage>
</organism>
<dbReference type="PANTHER" id="PTHR43190:SF3">
    <property type="entry name" value="N-ACETYL-D-GLUCOSAMINE KINASE"/>
    <property type="match status" value="1"/>
</dbReference>
<dbReference type="EMBL" id="JBHSIT010000002">
    <property type="protein sequence ID" value="MFC4907569.1"/>
    <property type="molecule type" value="Genomic_DNA"/>
</dbReference>
<evidence type="ECO:0000259" key="2">
    <source>
        <dbReference type="Pfam" id="PF01869"/>
    </source>
</evidence>
<evidence type="ECO:0000313" key="4">
    <source>
        <dbReference type="Proteomes" id="UP001595872"/>
    </source>
</evidence>
<dbReference type="GO" id="GO:0016301">
    <property type="term" value="F:kinase activity"/>
    <property type="evidence" value="ECO:0007669"/>
    <property type="project" value="UniProtKB-KW"/>
</dbReference>
<feature type="compositionally biased region" description="Basic and acidic residues" evidence="1">
    <location>
        <begin position="322"/>
        <end position="332"/>
    </location>
</feature>
<dbReference type="InterPro" id="IPR002731">
    <property type="entry name" value="ATPase_BadF"/>
</dbReference>
<reference evidence="4" key="1">
    <citation type="journal article" date="2019" name="Int. J. Syst. Evol. Microbiol.">
        <title>The Global Catalogue of Microorganisms (GCM) 10K type strain sequencing project: providing services to taxonomists for standard genome sequencing and annotation.</title>
        <authorList>
            <consortium name="The Broad Institute Genomics Platform"/>
            <consortium name="The Broad Institute Genome Sequencing Center for Infectious Disease"/>
            <person name="Wu L."/>
            <person name="Ma J."/>
        </authorList>
    </citation>
    <scope>NUCLEOTIDE SEQUENCE [LARGE SCALE GENOMIC DNA]</scope>
    <source>
        <strain evidence="4">KLKA75</strain>
    </source>
</reference>
<dbReference type="SUPFAM" id="SSF53067">
    <property type="entry name" value="Actin-like ATPase domain"/>
    <property type="match status" value="2"/>
</dbReference>
<feature type="domain" description="ATPase BadF/BadG/BcrA/BcrD type" evidence="2">
    <location>
        <begin position="8"/>
        <end position="301"/>
    </location>
</feature>
<feature type="compositionally biased region" description="Low complexity" evidence="1">
    <location>
        <begin position="333"/>
        <end position="350"/>
    </location>
</feature>
<dbReference type="Pfam" id="PF01869">
    <property type="entry name" value="BcrAD_BadFG"/>
    <property type="match status" value="1"/>
</dbReference>
<evidence type="ECO:0000313" key="3">
    <source>
        <dbReference type="EMBL" id="MFC4907569.1"/>
    </source>
</evidence>
<name>A0ABV9TUB3_9ACTN</name>
<feature type="region of interest" description="Disordered" evidence="1">
    <location>
        <begin position="312"/>
        <end position="361"/>
    </location>
</feature>
<keyword evidence="4" id="KW-1185">Reference proteome</keyword>
<sequence length="361" mass="36818">MSRTLVAVDGGNSKTDVLVASGAGSILAHVRGPGYRPHESGFDHAVDTVAALVDRALADAGGPPVALMSAYMANVDLPDEERALVKALRTRGWTDRVTVGNDTFALLHTGARRGWGVAVVCGAGINCVGVGPDGARVSFPSLGAHTGDWGGGGTLGEAALWHAVRAEDGRGPETALTAAVAAHFGAASAMDVGIALHVGDIHRDRLLSLTPVLMDVAEAGDPVALSVVDRQAEEVALLGTVALRRLGLLDRPTEVVLGGGVLSARRPPLMAGVERRFAEAAPRAELIVADAPPVLGAALLGLADLAVLDADEPSTASSGPVEDARERLRAECAARWPAARPAAHSPARSPVPDGSGTPEKS</sequence>
<gene>
    <name evidence="3" type="ORF">ACFPCY_09580</name>
</gene>
<accession>A0ABV9TUB3</accession>
<keyword evidence="3" id="KW-0808">Transferase</keyword>
<evidence type="ECO:0000256" key="1">
    <source>
        <dbReference type="SAM" id="MobiDB-lite"/>
    </source>
</evidence>
<keyword evidence="3" id="KW-0418">Kinase</keyword>
<proteinExistence type="predicted"/>
<dbReference type="InterPro" id="IPR052519">
    <property type="entry name" value="Euk-type_GlcNAc_Kinase"/>
</dbReference>
<comment type="caution">
    <text evidence="3">The sequence shown here is derived from an EMBL/GenBank/DDBJ whole genome shotgun (WGS) entry which is preliminary data.</text>
</comment>
<dbReference type="RefSeq" id="WP_378253424.1">
    <property type="nucleotide sequence ID" value="NZ_JBHSIT010000002.1"/>
</dbReference>
<dbReference type="InterPro" id="IPR043129">
    <property type="entry name" value="ATPase_NBD"/>
</dbReference>
<dbReference type="Gene3D" id="3.30.420.40">
    <property type="match status" value="2"/>
</dbReference>